<dbReference type="PANTHER" id="PTHR37384">
    <property type="entry name" value="OS01G0835600 PROTEIN"/>
    <property type="match status" value="1"/>
</dbReference>
<keyword evidence="3" id="KW-1185">Reference proteome</keyword>
<dbReference type="CDD" id="cd20401">
    <property type="entry name" value="Tudor_AtPTM-like"/>
    <property type="match status" value="1"/>
</dbReference>
<accession>A0ABD3N8L8</accession>
<dbReference type="AlphaFoldDB" id="A0ABD3N8L8"/>
<dbReference type="InterPro" id="IPR047365">
    <property type="entry name" value="Tudor_AtPTM-like"/>
</dbReference>
<evidence type="ECO:0000259" key="1">
    <source>
        <dbReference type="Pfam" id="PF21743"/>
    </source>
</evidence>
<gene>
    <name evidence="2" type="ORF">ACHAWO_006006</name>
</gene>
<protein>
    <recommendedName>
        <fullName evidence="1">PTM/DIR17-like Tudor domain-containing protein</fullName>
    </recommendedName>
</protein>
<evidence type="ECO:0000313" key="3">
    <source>
        <dbReference type="Proteomes" id="UP001530400"/>
    </source>
</evidence>
<comment type="caution">
    <text evidence="2">The sequence shown here is derived from an EMBL/GenBank/DDBJ whole genome shotgun (WGS) entry which is preliminary data.</text>
</comment>
<reference evidence="2 3" key="1">
    <citation type="submission" date="2024-10" db="EMBL/GenBank/DDBJ databases">
        <title>Updated reference genomes for cyclostephanoid diatoms.</title>
        <authorList>
            <person name="Roberts W.R."/>
            <person name="Alverson A.J."/>
        </authorList>
    </citation>
    <scope>NUCLEOTIDE SEQUENCE [LARGE SCALE GENOMIC DNA]</scope>
    <source>
        <strain evidence="2 3">AJA010-31</strain>
    </source>
</reference>
<sequence length="303" mass="34606">MANLPPLSDYERMRADRIERNNARIASLGLLDVRVGKTKPASTPNKKKRTVAVTPSPTRASKRVKHPVRLFQPSFDDFPVNARSENRGKYVGARVAKYFDNGMFLGTVTAHDTENDWFTIVYDDADKEDFTREELMEALVLYQREGMGIEASAKSAKIEVKAKSKFKCENPLNTSSSPLSAIQKKIISDRLKGDFLGKFEEYLTDVDVVSESNRRNVLRQITKLANGEGIRYDSKAYGWPEGCYFMKGVKIGPRDDILELMDMGQECENEWGRDHGNGWLLSHPLKKLYQFQQYCLEEKIIYI</sequence>
<proteinExistence type="predicted"/>
<dbReference type="EMBL" id="JALLPJ020001268">
    <property type="protein sequence ID" value="KAL3772347.1"/>
    <property type="molecule type" value="Genomic_DNA"/>
</dbReference>
<dbReference type="Pfam" id="PF21743">
    <property type="entry name" value="PTM_DIR17_Tudor"/>
    <property type="match status" value="1"/>
</dbReference>
<evidence type="ECO:0000313" key="2">
    <source>
        <dbReference type="EMBL" id="KAL3772347.1"/>
    </source>
</evidence>
<name>A0ABD3N8L8_9STRA</name>
<feature type="domain" description="PTM/DIR17-like Tudor" evidence="1">
    <location>
        <begin position="92"/>
        <end position="139"/>
    </location>
</feature>
<dbReference type="Proteomes" id="UP001530400">
    <property type="component" value="Unassembled WGS sequence"/>
</dbReference>
<dbReference type="PANTHER" id="PTHR37384:SF1">
    <property type="entry name" value="OS01G0835600 PROTEIN"/>
    <property type="match status" value="1"/>
</dbReference>
<organism evidence="2 3">
    <name type="scientific">Cyclotella atomus</name>
    <dbReference type="NCBI Taxonomy" id="382360"/>
    <lineage>
        <taxon>Eukaryota</taxon>
        <taxon>Sar</taxon>
        <taxon>Stramenopiles</taxon>
        <taxon>Ochrophyta</taxon>
        <taxon>Bacillariophyta</taxon>
        <taxon>Coscinodiscophyceae</taxon>
        <taxon>Thalassiosirophycidae</taxon>
        <taxon>Stephanodiscales</taxon>
        <taxon>Stephanodiscaceae</taxon>
        <taxon>Cyclotella</taxon>
    </lineage>
</organism>